<protein>
    <submittedName>
        <fullName evidence="1">Uncharacterized protein</fullName>
    </submittedName>
</protein>
<dbReference type="Proteomes" id="UP000217083">
    <property type="component" value="Unassembled WGS sequence"/>
</dbReference>
<sequence>MEHKTSAMCQLLSTLNPGTKVNEIFMQGSSEQVAHFASYDARTRLATFVQQDGDLLVVDANRIDGVELNT</sequence>
<dbReference type="EMBL" id="NPIA01000008">
    <property type="protein sequence ID" value="OZM56114.1"/>
    <property type="molecule type" value="Genomic_DNA"/>
</dbReference>
<dbReference type="AlphaFoldDB" id="A0A263BR07"/>
<keyword evidence="2" id="KW-1185">Reference proteome</keyword>
<comment type="caution">
    <text evidence="1">The sequence shown here is derived from an EMBL/GenBank/DDBJ whole genome shotgun (WGS) entry which is preliminary data.</text>
</comment>
<accession>A0A263BR07</accession>
<evidence type="ECO:0000313" key="1">
    <source>
        <dbReference type="EMBL" id="OZM56114.1"/>
    </source>
</evidence>
<gene>
    <name evidence="1" type="ORF">CIB95_13475</name>
</gene>
<proteinExistence type="predicted"/>
<organism evidence="1 2">
    <name type="scientific">Lottiidibacillus patelloidae</name>
    <dbReference type="NCBI Taxonomy" id="2670334"/>
    <lineage>
        <taxon>Bacteria</taxon>
        <taxon>Bacillati</taxon>
        <taxon>Bacillota</taxon>
        <taxon>Bacilli</taxon>
        <taxon>Bacillales</taxon>
        <taxon>Bacillaceae</taxon>
        <taxon>Lottiidibacillus</taxon>
    </lineage>
</organism>
<reference evidence="2" key="1">
    <citation type="submission" date="2017-08" db="EMBL/GenBank/DDBJ databases">
        <authorList>
            <person name="Huang Z."/>
        </authorList>
    </citation>
    <scope>NUCLEOTIDE SEQUENCE [LARGE SCALE GENOMIC DNA]</scope>
    <source>
        <strain evidence="2">SA5d-4</strain>
    </source>
</reference>
<name>A0A263BR07_9BACI</name>
<evidence type="ECO:0000313" key="2">
    <source>
        <dbReference type="Proteomes" id="UP000217083"/>
    </source>
</evidence>
<dbReference type="RefSeq" id="WP_094926012.1">
    <property type="nucleotide sequence ID" value="NZ_NPIA01000008.1"/>
</dbReference>
<reference evidence="1 2" key="2">
    <citation type="submission" date="2017-09" db="EMBL/GenBank/DDBJ databases">
        <title>Bacillus patelloidae sp. nov., isolated from the intestinal tract of a marine limpet.</title>
        <authorList>
            <person name="Liu R."/>
            <person name="Dong C."/>
            <person name="Shao Z."/>
        </authorList>
    </citation>
    <scope>NUCLEOTIDE SEQUENCE [LARGE SCALE GENOMIC DNA]</scope>
    <source>
        <strain evidence="1 2">SA5d-4</strain>
    </source>
</reference>